<evidence type="ECO:0000313" key="1">
    <source>
        <dbReference type="EMBL" id="AOR75235.1"/>
    </source>
</evidence>
<dbReference type="Proteomes" id="UP000094714">
    <property type="component" value="Chromosome"/>
</dbReference>
<proteinExistence type="predicted"/>
<gene>
    <name evidence="1" type="ORF">LACFE_CDS1792</name>
</gene>
<sequence>MQQFVSALAHTIAGVDQLERIDQTLESLRLTGSIRLAAQLLDHLEEITGANQITSPHLTALLDHWRQALTE</sequence>
<organism evidence="1 2">
    <name type="scientific">Limosilactobacillus fermentum</name>
    <name type="common">Lactobacillus fermentum</name>
    <dbReference type="NCBI Taxonomy" id="1613"/>
    <lineage>
        <taxon>Bacteria</taxon>
        <taxon>Bacillati</taxon>
        <taxon>Bacillota</taxon>
        <taxon>Bacilli</taxon>
        <taxon>Lactobacillales</taxon>
        <taxon>Lactobacillaceae</taxon>
        <taxon>Limosilactobacillus</taxon>
    </lineage>
</organism>
<protein>
    <submittedName>
        <fullName evidence="1">Uncharacterized protein</fullName>
    </submittedName>
</protein>
<evidence type="ECO:0000313" key="2">
    <source>
        <dbReference type="Proteomes" id="UP000094714"/>
    </source>
</evidence>
<dbReference type="PATRIC" id="fig|1613.112.peg.1877"/>
<reference evidence="1 2" key="1">
    <citation type="submission" date="2016-09" db="EMBL/GenBank/DDBJ databases">
        <title>Genome Sequence of the Lactobacillus fermentum strain NCC2970 (CNCM I-5068).</title>
        <authorList>
            <person name="Barretto C."/>
            <person name="Ngom-Bru C."/>
            <person name="Genevaz A."/>
            <person name="Fournier C."/>
            <person name="Moine D."/>
            <person name="Kassam M."/>
            <person name="Iltis A."/>
            <person name="Sagory-Zalkind P."/>
            <person name="Faucherand G."/>
            <person name="Descombes P."/>
            <person name="Duboux S."/>
        </authorList>
    </citation>
    <scope>NUCLEOTIDE SEQUENCE [LARGE SCALE GENOMIC DNA]</scope>
    <source>
        <strain evidence="1 2">NCC2970</strain>
    </source>
</reference>
<name>A0A1D7ZZE8_LIMFE</name>
<accession>A0A1D7ZZE8</accession>
<dbReference type="AlphaFoldDB" id="A0A1D7ZZE8"/>
<dbReference type="EMBL" id="CP017151">
    <property type="protein sequence ID" value="AOR75235.1"/>
    <property type="molecule type" value="Genomic_DNA"/>
</dbReference>